<dbReference type="PRINTS" id="PR00385">
    <property type="entry name" value="P450"/>
</dbReference>
<organism evidence="14">
    <name type="scientific">Dissoconium aciculare CBS 342.82</name>
    <dbReference type="NCBI Taxonomy" id="1314786"/>
    <lineage>
        <taxon>Eukaryota</taxon>
        <taxon>Fungi</taxon>
        <taxon>Dikarya</taxon>
        <taxon>Ascomycota</taxon>
        <taxon>Pezizomycotina</taxon>
        <taxon>Dothideomycetes</taxon>
        <taxon>Dothideomycetidae</taxon>
        <taxon>Mycosphaerellales</taxon>
        <taxon>Dissoconiaceae</taxon>
        <taxon>Dissoconium</taxon>
    </lineage>
</organism>
<reference evidence="14" key="1">
    <citation type="submission" date="2020-01" db="EMBL/GenBank/DDBJ databases">
        <authorList>
            <consortium name="DOE Joint Genome Institute"/>
            <person name="Haridas S."/>
            <person name="Albert R."/>
            <person name="Binder M."/>
            <person name="Bloem J."/>
            <person name="Labutti K."/>
            <person name="Salamov A."/>
            <person name="Andreopoulos B."/>
            <person name="Baker S.E."/>
            <person name="Barry K."/>
            <person name="Bills G."/>
            <person name="Bluhm B.H."/>
            <person name="Cannon C."/>
            <person name="Castanera R."/>
            <person name="Culley D.E."/>
            <person name="Daum C."/>
            <person name="Ezra D."/>
            <person name="Gonzalez J.B."/>
            <person name="Henrissat B."/>
            <person name="Kuo A."/>
            <person name="Liang C."/>
            <person name="Lipzen A."/>
            <person name="Lutzoni F."/>
            <person name="Magnuson J."/>
            <person name="Mondo S."/>
            <person name="Nolan M."/>
            <person name="Ohm R."/>
            <person name="Pangilinan J."/>
            <person name="Park H.-J."/>
            <person name="Ramirez L."/>
            <person name="Alfaro M."/>
            <person name="Sun H."/>
            <person name="Tritt A."/>
            <person name="Yoshinaga Y."/>
            <person name="Zwiers L.-H."/>
            <person name="Turgeon B.G."/>
            <person name="Goodwin S.B."/>
            <person name="Spatafora J.W."/>
            <person name="Crous P.W."/>
            <person name="Grigoriev I.V."/>
        </authorList>
    </citation>
    <scope>NUCLEOTIDE SEQUENCE</scope>
    <source>
        <strain evidence="14">CBS 342.82</strain>
    </source>
</reference>
<comment type="similarity">
    <text evidence="2">Belongs to the MAD1 family.</text>
</comment>
<dbReference type="Pfam" id="PF00067">
    <property type="entry name" value="p450"/>
    <property type="match status" value="1"/>
</dbReference>
<dbReference type="OrthoDB" id="331602at2759"/>
<dbReference type="GO" id="GO:0020037">
    <property type="term" value="F:heme binding"/>
    <property type="evidence" value="ECO:0007669"/>
    <property type="project" value="InterPro"/>
</dbReference>
<keyword evidence="4" id="KW-0132">Cell division</keyword>
<dbReference type="InterPro" id="IPR036396">
    <property type="entry name" value="Cyt_P450_sf"/>
</dbReference>
<dbReference type="GeneID" id="54361127"/>
<dbReference type="Proteomes" id="UP000504637">
    <property type="component" value="Unplaced"/>
</dbReference>
<evidence type="ECO:0000313" key="14">
    <source>
        <dbReference type="RefSeq" id="XP_033457588.1"/>
    </source>
</evidence>
<evidence type="ECO:0000256" key="1">
    <source>
        <dbReference type="ARBA" id="ARBA00004123"/>
    </source>
</evidence>
<dbReference type="Pfam" id="PF05557">
    <property type="entry name" value="MAD"/>
    <property type="match status" value="1"/>
</dbReference>
<keyword evidence="6" id="KW-0498">Mitosis</keyword>
<dbReference type="SUPFAM" id="SSF48264">
    <property type="entry name" value="Cytochrome P450"/>
    <property type="match status" value="1"/>
</dbReference>
<dbReference type="RefSeq" id="XP_033457588.1">
    <property type="nucleotide sequence ID" value="XM_033603327.1"/>
</dbReference>
<evidence type="ECO:0000256" key="4">
    <source>
        <dbReference type="ARBA" id="ARBA00022618"/>
    </source>
</evidence>
<dbReference type="PRINTS" id="PR00463">
    <property type="entry name" value="EP450I"/>
</dbReference>
<evidence type="ECO:0000256" key="2">
    <source>
        <dbReference type="ARBA" id="ARBA00008029"/>
    </source>
</evidence>
<accession>A0A6J3M0W4</accession>
<dbReference type="PANTHER" id="PTHR23168:SF0">
    <property type="entry name" value="MITOTIC SPINDLE ASSEMBLY CHECKPOINT PROTEIN MAD1"/>
    <property type="match status" value="1"/>
</dbReference>
<keyword evidence="9" id="KW-0131">Cell cycle</keyword>
<evidence type="ECO:0000256" key="3">
    <source>
        <dbReference type="ARBA" id="ARBA00022019"/>
    </source>
</evidence>
<feature type="compositionally biased region" description="Polar residues" evidence="12">
    <location>
        <begin position="30"/>
        <end position="39"/>
    </location>
</feature>
<reference evidence="14" key="2">
    <citation type="submission" date="2020-04" db="EMBL/GenBank/DDBJ databases">
        <authorList>
            <consortium name="NCBI Genome Project"/>
        </authorList>
    </citation>
    <scope>NUCLEOTIDE SEQUENCE</scope>
    <source>
        <strain evidence="14">CBS 342.82</strain>
    </source>
</reference>
<sequence>MARANQPTWDFITGGEPSPQLRQPLREVSKQPTTASRSDINTEEIRAQLRATQYELDSLKQERELHELQQQRELRDLQTRAENDFRRAQVADAASEAAKRKLDALVREVQEVRDRAENEKLAFEKKTRDLKDDAQTLREELEEANSMLASHERQTKHTSQELEQRHAALQASVEDIQQDLNGKVLALQTAQQKLKSCEQERGLLENEVLRLKAQTGDSETLAVIKKELTEQVTYIRKIEVINREQGAEIKSLRKQQKSVDVLEEEKRALGTKLSLMDNLRKELNEAQLQRRILQDEKLEWTSFLEAQASNNGEFEFTTPEQMARALMQERLERLDLVDKIGIMQPELSAKDETIQSLQSEKDELRMEMAKLKEGSAVASAGSSGDSKARLRLERQKNLLQKEAEYLRAQLKNQEAEDAEFTPGQIDEKQAQRMAELESMVENYQKEVQALQADLAKLEADPAPPAAHAKRGRSDDDVNDDERLGEMRRKCRTLQDEIEALQNRNKVLKAEAKASASQIKALKESSKTRVLELRNNPTAEAETVKLSAIRTLREENAALLAQMEGRADSTLRVVPVSTLENIREQMAEGEAQRVQNEKKTMRLKQIWSAKSLEFREAVCSILGWRLDFMPNGRVQATSELYPTSYCDGEQQQNSIIFDGEKGTMKISGGPQSLFAKEIKSLIEFWVDGRKEIPCFLAACTLEFYDRSTRAQNIAALRVSYPMSGLHEDNINWKDYGNSGQRQHVSIHHRQRLPLRRLPYLKHNLIGRCTISTKMLEINEIKQFVTLAAVTWISVVVTVSKFISPSNQAIGVFLLKAAYNISPLHPLAKYPGPALWRSTRLFASYNHASGTLYKRIAEFHETYGPTIRIAPNELSFTAPEAWQQIFNSRPQLGKSRFHFGAQGDWKVPESMIMAPDAEHTRLRRLANPAFLYSGVLEVEPVLQHYTDLLCSQLGKACENGTAAQNIGEWYLWALNDVIGQLALDLEFECLEKRRMHPWPHFLLGALKQTAVITQLARFGISMKMLTPLMTKEMRAKSEDFVKSALTAINQRLTRANEEGAANATGTTSPSPKTRQDIIGMMMREMKGGERLTEAELTVNSILIVGGGAETTSTCLSATTYHLCKTPRVLKKLQEEIRSSFASSEHITLKATVDLPYLEACISESLRIFPVASYITPRVAPKGGHVVDGNVIPEGTHMTMGQWFMGRSATCFDIADEFLPERWIDPQSVQSASGMRVDEILRPFSLGPRNCIGKILALAEVRLVLAKLLWHFDLSLAAPQDDWVDGARFYVLWDLKPLSVKLTPVQRWRS</sequence>
<gene>
    <name evidence="14" type="ORF">K489DRAFT_372336</name>
</gene>
<dbReference type="SUPFAM" id="SSF75704">
    <property type="entry name" value="Mitotic arrest deficient-like 1, Mad1"/>
    <property type="match status" value="1"/>
</dbReference>
<reference evidence="14" key="3">
    <citation type="submission" date="2025-08" db="UniProtKB">
        <authorList>
            <consortium name="RefSeq"/>
        </authorList>
    </citation>
    <scope>IDENTIFICATION</scope>
    <source>
        <strain evidence="14">CBS 342.82</strain>
    </source>
</reference>
<feature type="coiled-coil region" evidence="11">
    <location>
        <begin position="252"/>
        <end position="296"/>
    </location>
</feature>
<dbReference type="GO" id="GO:0004497">
    <property type="term" value="F:monooxygenase activity"/>
    <property type="evidence" value="ECO:0007669"/>
    <property type="project" value="InterPro"/>
</dbReference>
<evidence type="ECO:0000313" key="13">
    <source>
        <dbReference type="Proteomes" id="UP000504637"/>
    </source>
</evidence>
<dbReference type="GO" id="GO:0072686">
    <property type="term" value="C:mitotic spindle"/>
    <property type="evidence" value="ECO:0007669"/>
    <property type="project" value="TreeGrafter"/>
</dbReference>
<dbReference type="Gene3D" id="3.30.457.60">
    <property type="match status" value="1"/>
</dbReference>
<dbReference type="PROSITE" id="PS00086">
    <property type="entry name" value="CYTOCHROME_P450"/>
    <property type="match status" value="1"/>
</dbReference>
<dbReference type="GO" id="GO:0051315">
    <property type="term" value="P:attachment of mitotic spindle microtubules to kinetochore"/>
    <property type="evidence" value="ECO:0007669"/>
    <property type="project" value="TreeGrafter"/>
</dbReference>
<keyword evidence="5 10" id="KW-0479">Metal-binding</keyword>
<feature type="region of interest" description="Disordered" evidence="12">
    <location>
        <begin position="1053"/>
        <end position="1072"/>
    </location>
</feature>
<dbReference type="CDD" id="cd11058">
    <property type="entry name" value="CYP60B-like"/>
    <property type="match status" value="1"/>
</dbReference>
<feature type="region of interest" description="Disordered" evidence="12">
    <location>
        <begin position="1"/>
        <end position="42"/>
    </location>
</feature>
<dbReference type="GO" id="GO:0051301">
    <property type="term" value="P:cell division"/>
    <property type="evidence" value="ECO:0007669"/>
    <property type="project" value="UniProtKB-KW"/>
</dbReference>
<evidence type="ECO:0000256" key="7">
    <source>
        <dbReference type="ARBA" id="ARBA00023004"/>
    </source>
</evidence>
<feature type="coiled-coil region" evidence="11">
    <location>
        <begin position="42"/>
        <end position="214"/>
    </location>
</feature>
<evidence type="ECO:0000256" key="8">
    <source>
        <dbReference type="ARBA" id="ARBA00023242"/>
    </source>
</evidence>
<evidence type="ECO:0000256" key="6">
    <source>
        <dbReference type="ARBA" id="ARBA00022776"/>
    </source>
</evidence>
<feature type="binding site" description="axial binding residue" evidence="10">
    <location>
        <position position="1248"/>
    </location>
    <ligand>
        <name>heme</name>
        <dbReference type="ChEBI" id="CHEBI:30413"/>
    </ligand>
    <ligandPart>
        <name>Fe</name>
        <dbReference type="ChEBI" id="CHEBI:18248"/>
    </ligandPart>
</feature>
<evidence type="ECO:0000256" key="11">
    <source>
        <dbReference type="SAM" id="Coils"/>
    </source>
</evidence>
<comment type="cofactor">
    <cofactor evidence="10">
        <name>heme</name>
        <dbReference type="ChEBI" id="CHEBI:30413"/>
    </cofactor>
</comment>
<dbReference type="GO" id="GO:0005635">
    <property type="term" value="C:nuclear envelope"/>
    <property type="evidence" value="ECO:0007669"/>
    <property type="project" value="TreeGrafter"/>
</dbReference>
<comment type="subcellular location">
    <subcellularLocation>
        <location evidence="1">Nucleus</location>
    </subcellularLocation>
</comment>
<name>A0A6J3M0W4_9PEZI</name>
<dbReference type="GO" id="GO:0016705">
    <property type="term" value="F:oxidoreductase activity, acting on paired donors, with incorporation or reduction of molecular oxygen"/>
    <property type="evidence" value="ECO:0007669"/>
    <property type="project" value="InterPro"/>
</dbReference>
<dbReference type="PANTHER" id="PTHR23168">
    <property type="entry name" value="MITOTIC SPINDLE ASSEMBLY CHECKPOINT PROTEIN MAD1 MITOTIC ARREST DEFICIENT-LIKE PROTEIN 1"/>
    <property type="match status" value="1"/>
</dbReference>
<dbReference type="InterPro" id="IPR017972">
    <property type="entry name" value="Cyt_P450_CS"/>
</dbReference>
<dbReference type="GO" id="GO:0005506">
    <property type="term" value="F:iron ion binding"/>
    <property type="evidence" value="ECO:0007669"/>
    <property type="project" value="InterPro"/>
</dbReference>
<keyword evidence="13" id="KW-1185">Reference proteome</keyword>
<feature type="region of interest" description="Disordered" evidence="12">
    <location>
        <begin position="461"/>
        <end position="482"/>
    </location>
</feature>
<protein>
    <recommendedName>
        <fullName evidence="3">Spindle assembly checkpoint component MAD1</fullName>
    </recommendedName>
</protein>
<dbReference type="Gene3D" id="6.10.250.90">
    <property type="match status" value="1"/>
</dbReference>
<proteinExistence type="inferred from homology"/>
<keyword evidence="7 10" id="KW-0408">Iron</keyword>
<dbReference type="Gene3D" id="1.10.630.10">
    <property type="entry name" value="Cytochrome P450"/>
    <property type="match status" value="1"/>
</dbReference>
<feature type="compositionally biased region" description="Basic and acidic residues" evidence="12">
    <location>
        <begin position="471"/>
        <end position="482"/>
    </location>
</feature>
<dbReference type="InterPro" id="IPR001128">
    <property type="entry name" value="Cyt_P450"/>
</dbReference>
<keyword evidence="11" id="KW-0175">Coiled coil</keyword>
<evidence type="ECO:0000256" key="9">
    <source>
        <dbReference type="ARBA" id="ARBA00023306"/>
    </source>
</evidence>
<evidence type="ECO:0000256" key="5">
    <source>
        <dbReference type="ARBA" id="ARBA00022723"/>
    </source>
</evidence>
<dbReference type="InterPro" id="IPR008672">
    <property type="entry name" value="Mad1"/>
</dbReference>
<dbReference type="InterPro" id="IPR002401">
    <property type="entry name" value="Cyt_P450_E_grp-I"/>
</dbReference>
<dbReference type="GO" id="GO:0000776">
    <property type="term" value="C:kinetochore"/>
    <property type="evidence" value="ECO:0007669"/>
    <property type="project" value="TreeGrafter"/>
</dbReference>
<feature type="compositionally biased region" description="Polar residues" evidence="12">
    <location>
        <begin position="1061"/>
        <end position="1070"/>
    </location>
</feature>
<evidence type="ECO:0000256" key="12">
    <source>
        <dbReference type="SAM" id="MobiDB-lite"/>
    </source>
</evidence>
<keyword evidence="8" id="KW-0539">Nucleus</keyword>
<evidence type="ECO:0000256" key="10">
    <source>
        <dbReference type="PIRSR" id="PIRSR602401-1"/>
    </source>
</evidence>
<dbReference type="GO" id="GO:0007094">
    <property type="term" value="P:mitotic spindle assembly checkpoint signaling"/>
    <property type="evidence" value="ECO:0007669"/>
    <property type="project" value="InterPro"/>
</dbReference>
<keyword evidence="10" id="KW-0349">Heme</keyword>